<keyword evidence="2" id="KW-0067">ATP-binding</keyword>
<dbReference type="PANTHER" id="PTHR43384:SF4">
    <property type="entry name" value="CELLULOSE BIOSYNTHESIS PROTEIN BCSQ-RELATED"/>
    <property type="match status" value="1"/>
</dbReference>
<proteinExistence type="predicted"/>
<name>A0ABV6LP20_9BACI</name>
<accession>A0ABV6LP20</accession>
<dbReference type="InterPro" id="IPR050625">
    <property type="entry name" value="ParA/MinD_ATPase"/>
</dbReference>
<gene>
    <name evidence="3" type="ORF">ACFFGV_11340</name>
</gene>
<protein>
    <submittedName>
        <fullName evidence="3">MinD/ParA family protein</fullName>
    </submittedName>
</protein>
<reference evidence="3 4" key="1">
    <citation type="submission" date="2024-09" db="EMBL/GenBank/DDBJ databases">
        <authorList>
            <person name="Sun Q."/>
            <person name="Mori K."/>
        </authorList>
    </citation>
    <scope>NUCLEOTIDE SEQUENCE [LARGE SCALE GENOMIC DNA]</scope>
    <source>
        <strain evidence="3 4">NCAIM B.02529</strain>
    </source>
</reference>
<sequence length="287" mass="31872">MTDQAHNLRSKIERLKHNKEAKTIAIASGKGGVGKSNVTLNFALSLCKEQKKVLIFDLDIGMGNIDILLGTPAKRTIVEMFENNLSIADIIEKGPQGLSFIAGGSGLNSLFVLNETKASHFFDQLQLLVEDYDYILFDLGAGVSEESLHFILAANECIMVTTPEPTSITDTYAMVKHVILQQSDLPINMVVNKSFSSKAGQQTMDRLQQVVMRFLNKEILPLGILPDDSTVTRAVSRQTPFLAYNEHAAISKALHKMTKHYLSGKQEVHTKSKAPFISRLKRLMLER</sequence>
<evidence type="ECO:0000256" key="1">
    <source>
        <dbReference type="ARBA" id="ARBA00022741"/>
    </source>
</evidence>
<dbReference type="PANTHER" id="PTHR43384">
    <property type="entry name" value="SEPTUM SITE-DETERMINING PROTEIN MIND HOMOLOG, CHLOROPLASTIC-RELATED"/>
    <property type="match status" value="1"/>
</dbReference>
<evidence type="ECO:0000313" key="4">
    <source>
        <dbReference type="Proteomes" id="UP001589836"/>
    </source>
</evidence>
<evidence type="ECO:0000256" key="2">
    <source>
        <dbReference type="ARBA" id="ARBA00022840"/>
    </source>
</evidence>
<organism evidence="3 4">
    <name type="scientific">Pontibacillus salicampi</name>
    <dbReference type="NCBI Taxonomy" id="1449801"/>
    <lineage>
        <taxon>Bacteria</taxon>
        <taxon>Bacillati</taxon>
        <taxon>Bacillota</taxon>
        <taxon>Bacilli</taxon>
        <taxon>Bacillales</taxon>
        <taxon>Bacillaceae</taxon>
        <taxon>Pontibacillus</taxon>
    </lineage>
</organism>
<keyword evidence="1" id="KW-0547">Nucleotide-binding</keyword>
<dbReference type="Proteomes" id="UP001589836">
    <property type="component" value="Unassembled WGS sequence"/>
</dbReference>
<dbReference type="Gene3D" id="3.40.50.300">
    <property type="entry name" value="P-loop containing nucleotide triphosphate hydrolases"/>
    <property type="match status" value="1"/>
</dbReference>
<dbReference type="InterPro" id="IPR033756">
    <property type="entry name" value="YlxH/NBP35"/>
</dbReference>
<evidence type="ECO:0000313" key="3">
    <source>
        <dbReference type="EMBL" id="MFC0524157.1"/>
    </source>
</evidence>
<dbReference type="PIRSF" id="PIRSF003092">
    <property type="entry name" value="MinD"/>
    <property type="match status" value="1"/>
</dbReference>
<dbReference type="InterPro" id="IPR033875">
    <property type="entry name" value="FlhG"/>
</dbReference>
<dbReference type="CDD" id="cd02038">
    <property type="entry name" value="FlhG-like"/>
    <property type="match status" value="1"/>
</dbReference>
<dbReference type="RefSeq" id="WP_377347821.1">
    <property type="nucleotide sequence ID" value="NZ_JBHLTP010000009.1"/>
</dbReference>
<dbReference type="EMBL" id="JBHLTP010000009">
    <property type="protein sequence ID" value="MFC0524157.1"/>
    <property type="molecule type" value="Genomic_DNA"/>
</dbReference>
<dbReference type="Pfam" id="PF10609">
    <property type="entry name" value="ParA"/>
    <property type="match status" value="1"/>
</dbReference>
<keyword evidence="4" id="KW-1185">Reference proteome</keyword>
<dbReference type="InterPro" id="IPR027417">
    <property type="entry name" value="P-loop_NTPase"/>
</dbReference>
<dbReference type="SUPFAM" id="SSF52540">
    <property type="entry name" value="P-loop containing nucleoside triphosphate hydrolases"/>
    <property type="match status" value="1"/>
</dbReference>
<dbReference type="InterPro" id="IPR025501">
    <property type="entry name" value="MinD_FleN"/>
</dbReference>
<comment type="caution">
    <text evidence="3">The sequence shown here is derived from an EMBL/GenBank/DDBJ whole genome shotgun (WGS) entry which is preliminary data.</text>
</comment>